<evidence type="ECO:0000256" key="6">
    <source>
        <dbReference type="RuleBase" id="RU361140"/>
    </source>
</evidence>
<organism evidence="10">
    <name type="scientific">Desulfovibrio desulfuricans</name>
    <dbReference type="NCBI Taxonomy" id="876"/>
    <lineage>
        <taxon>Bacteria</taxon>
        <taxon>Pseudomonadati</taxon>
        <taxon>Thermodesulfobacteriota</taxon>
        <taxon>Desulfovibrionia</taxon>
        <taxon>Desulfovibrionales</taxon>
        <taxon>Desulfovibrionaceae</taxon>
        <taxon>Desulfovibrio</taxon>
    </lineage>
</organism>
<dbReference type="EMBL" id="AF426161">
    <property type="protein sequence ID" value="AAM45855.1"/>
    <property type="molecule type" value="Genomic_DNA"/>
</dbReference>
<dbReference type="Gene3D" id="3.40.710.10">
    <property type="entry name" value="DD-peptidase/beta-lactamase superfamily"/>
    <property type="match status" value="1"/>
</dbReference>
<dbReference type="NCBIfam" id="NF033103">
    <property type="entry name" value="bla_class_A"/>
    <property type="match status" value="1"/>
</dbReference>
<dbReference type="InterPro" id="IPR045155">
    <property type="entry name" value="Beta-lactam_cat"/>
</dbReference>
<dbReference type="InterPro" id="IPR000871">
    <property type="entry name" value="Beta-lactam_class-A"/>
</dbReference>
<dbReference type="AlphaFoldDB" id="Q8KVT3"/>
<evidence type="ECO:0000256" key="1">
    <source>
        <dbReference type="ARBA" id="ARBA00001526"/>
    </source>
</evidence>
<dbReference type="SMR" id="Q8KVT3"/>
<dbReference type="GO" id="GO:0030655">
    <property type="term" value="P:beta-lactam antibiotic catabolic process"/>
    <property type="evidence" value="ECO:0007669"/>
    <property type="project" value="InterPro"/>
</dbReference>
<dbReference type="EC" id="3.5.2.6" evidence="3 6"/>
<dbReference type="GO" id="GO:0046677">
    <property type="term" value="P:response to antibiotic"/>
    <property type="evidence" value="ECO:0007669"/>
    <property type="project" value="UniProtKB-UniRule"/>
</dbReference>
<evidence type="ECO:0000256" key="2">
    <source>
        <dbReference type="ARBA" id="ARBA00009009"/>
    </source>
</evidence>
<feature type="domain" description="Beta-lactamase class A catalytic" evidence="9">
    <location>
        <begin position="63"/>
        <end position="267"/>
    </location>
</feature>
<reference evidence="10" key="1">
    <citation type="journal article" date="2002" name="Antimicrob. Agents Chemother.">
        <title>Biochemical-genetic analysis and distribution of DES-1, an Ambler class A extended-spectrum beta-lactamase from Desulfovibrio desulfuricans.</title>
        <authorList>
            <person name="Morin A.S."/>
            <person name="Poirel L."/>
            <person name="Mory F."/>
            <person name="Labia R."/>
            <person name="Nordmann P."/>
        </authorList>
    </citation>
    <scope>NUCLEOTIDE SEQUENCE</scope>
    <source>
        <strain evidence="10">D3</strain>
    </source>
</reference>
<evidence type="ECO:0000313" key="10">
    <source>
        <dbReference type="EMBL" id="AAM45855.1"/>
    </source>
</evidence>
<comment type="catalytic activity">
    <reaction evidence="1 6">
        <text>a beta-lactam + H2O = a substituted beta-amino acid</text>
        <dbReference type="Rhea" id="RHEA:20401"/>
        <dbReference type="ChEBI" id="CHEBI:15377"/>
        <dbReference type="ChEBI" id="CHEBI:35627"/>
        <dbReference type="ChEBI" id="CHEBI:140347"/>
        <dbReference type="EC" id="3.5.2.6"/>
    </reaction>
</comment>
<feature type="region of interest" description="Disordered" evidence="7">
    <location>
        <begin position="243"/>
        <end position="279"/>
    </location>
</feature>
<dbReference type="GO" id="GO:0008800">
    <property type="term" value="F:beta-lactamase activity"/>
    <property type="evidence" value="ECO:0007669"/>
    <property type="project" value="UniProtKB-UniRule"/>
</dbReference>
<evidence type="ECO:0000256" key="5">
    <source>
        <dbReference type="ARBA" id="ARBA00023251"/>
    </source>
</evidence>
<name>Q8KVT3_DESDE</name>
<dbReference type="InterPro" id="IPR023650">
    <property type="entry name" value="Beta-lactam_class-A_AS"/>
</dbReference>
<dbReference type="PRINTS" id="PR00118">
    <property type="entry name" value="BLACTAMASEA"/>
</dbReference>
<evidence type="ECO:0000259" key="9">
    <source>
        <dbReference type="Pfam" id="PF13354"/>
    </source>
</evidence>
<dbReference type="CARD" id="ARO:3004780">
    <property type="molecule name" value="DES-1"/>
    <property type="mechanism identifier" value="ARO:0001004"/>
    <property type="mechanism name" value="antibiotic inactivation"/>
</dbReference>
<dbReference type="InterPro" id="IPR012338">
    <property type="entry name" value="Beta-lactam/transpept-like"/>
</dbReference>
<dbReference type="RefSeq" id="WP_063860095.1">
    <property type="nucleotide sequence ID" value="NG_049054.1"/>
</dbReference>
<proteinExistence type="inferred from homology"/>
<dbReference type="PROSITE" id="PS00146">
    <property type="entry name" value="BETA_LACTAMASE_A"/>
    <property type="match status" value="1"/>
</dbReference>
<dbReference type="PANTHER" id="PTHR35333:SF3">
    <property type="entry name" value="BETA-LACTAMASE-TYPE TRANSPEPTIDASE FOLD CONTAINING PROTEIN"/>
    <property type="match status" value="1"/>
</dbReference>
<dbReference type="PANTHER" id="PTHR35333">
    <property type="entry name" value="BETA-LACTAMASE"/>
    <property type="match status" value="1"/>
</dbReference>
<keyword evidence="8" id="KW-0732">Signal</keyword>
<keyword evidence="5 6" id="KW-0046">Antibiotic resistance</keyword>
<evidence type="ECO:0000256" key="3">
    <source>
        <dbReference type="ARBA" id="ARBA00012865"/>
    </source>
</evidence>
<dbReference type="Pfam" id="PF13354">
    <property type="entry name" value="Beta-lactamase2"/>
    <property type="match status" value="1"/>
</dbReference>
<evidence type="ECO:0000256" key="7">
    <source>
        <dbReference type="SAM" id="MobiDB-lite"/>
    </source>
</evidence>
<protein>
    <recommendedName>
        <fullName evidence="3 6">Beta-lactamase</fullName>
        <ecNumber evidence="3 6">3.5.2.6</ecNumber>
    </recommendedName>
</protein>
<comment type="similarity">
    <text evidence="2 6">Belongs to the class-A beta-lactamase family.</text>
</comment>
<feature type="chain" id="PRO_5004312310" description="Beta-lactamase" evidence="8">
    <location>
        <begin position="37"/>
        <end position="324"/>
    </location>
</feature>
<accession>Q8KVT3</accession>
<feature type="signal peptide" evidence="8">
    <location>
        <begin position="1"/>
        <end position="36"/>
    </location>
</feature>
<evidence type="ECO:0000256" key="4">
    <source>
        <dbReference type="ARBA" id="ARBA00022801"/>
    </source>
</evidence>
<gene>
    <name evidence="10" type="primary">DES-1</name>
</gene>
<sequence>MHSRSSYSRRYVLAGLCALPFASLSAGLIFNSSADAASLAAINGKTLQKKLAELEAASGGRLGVAARSSNGGKSLSYRGDERFPMCSTFKVLAVAALLRDKPGILEQRIHFAQIDIQPWSPVTEKHLEDGMTVAELCAAMLQHSDNTAANLVLAKLGGPQGLTSLARSFGDTTFRLDRWEVELNTAIPGDARDTTTPLAMCNTLNGLLCGNLLKAPARERLTGWMLGCATGAGRIPAGIPQGWRSAHKSGSGENGTANDVGVLLPPSNPGKATKPGKNKGKPLTVALYLTGSRLTGPENDKILASATRLVCAAEGLAMPLDNMY</sequence>
<keyword evidence="4 6" id="KW-0378">Hydrolase</keyword>
<evidence type="ECO:0000256" key="8">
    <source>
        <dbReference type="SAM" id="SignalP"/>
    </source>
</evidence>
<dbReference type="SUPFAM" id="SSF56601">
    <property type="entry name" value="beta-lactamase/transpeptidase-like"/>
    <property type="match status" value="1"/>
</dbReference>